<feature type="chain" id="PRO_5022045480" evidence="1">
    <location>
        <begin position="20"/>
        <end position="228"/>
    </location>
</feature>
<sequence length="228" mass="24171">MKRIPLLIASALLAGQAFAAETIQYNIVGLQAEARREVPNDLAQASLYVEFSDASAAILADKLNRATAEAIKIAKTYPAVKVSSGSNGVYPIYNNKNKAEGWRGRSDIRLESTDFKAAAELIGKLQANMQLAGVSFGVAPATRERVETELIDEAVKAFRGRAEVVRKSVGGGSYKLVNLSVNSGGYAPQPPMLMKAMRGGMAAEMAPPPMEAGDSQVQVGVSGTIEIQ</sequence>
<proteinExistence type="predicted"/>
<dbReference type="AlphaFoldDB" id="A0A516SBL6"/>
<evidence type="ECO:0000313" key="3">
    <source>
        <dbReference type="Proteomes" id="UP000317550"/>
    </source>
</evidence>
<dbReference type="OrthoDB" id="7062395at2"/>
<dbReference type="Pfam" id="PF04402">
    <property type="entry name" value="SIMPL"/>
    <property type="match status" value="1"/>
</dbReference>
<dbReference type="GO" id="GO:0006974">
    <property type="term" value="P:DNA damage response"/>
    <property type="evidence" value="ECO:0007669"/>
    <property type="project" value="TreeGrafter"/>
</dbReference>
<dbReference type="InterPro" id="IPR052022">
    <property type="entry name" value="26kDa_periplasmic_antigen"/>
</dbReference>
<evidence type="ECO:0000313" key="2">
    <source>
        <dbReference type="EMBL" id="QDQ25545.1"/>
    </source>
</evidence>
<accession>A0A516SBL6</accession>
<protein>
    <submittedName>
        <fullName evidence="2">DUF541 domain-containing protein</fullName>
    </submittedName>
</protein>
<dbReference type="PANTHER" id="PTHR34387:SF1">
    <property type="entry name" value="PERIPLASMIC IMMUNOGENIC PROTEIN"/>
    <property type="match status" value="1"/>
</dbReference>
<keyword evidence="1" id="KW-0732">Signal</keyword>
<feature type="signal peptide" evidence="1">
    <location>
        <begin position="1"/>
        <end position="19"/>
    </location>
</feature>
<reference evidence="3" key="1">
    <citation type="submission" date="2019-07" db="EMBL/GenBank/DDBJ databases">
        <title>Chitinimonas sp. nov., isolated from Ny-Alesund, arctica soil.</title>
        <authorList>
            <person name="Xu Q."/>
            <person name="Peng F."/>
        </authorList>
    </citation>
    <scope>NUCLEOTIDE SEQUENCE [LARGE SCALE GENOMIC DNA]</scope>
    <source>
        <strain evidence="3">R3-44</strain>
    </source>
</reference>
<dbReference type="EMBL" id="CP041730">
    <property type="protein sequence ID" value="QDQ25545.1"/>
    <property type="molecule type" value="Genomic_DNA"/>
</dbReference>
<dbReference type="Proteomes" id="UP000317550">
    <property type="component" value="Chromosome"/>
</dbReference>
<dbReference type="RefSeq" id="WP_143856470.1">
    <property type="nucleotide sequence ID" value="NZ_CP041730.1"/>
</dbReference>
<name>A0A516SBL6_9NEIS</name>
<organism evidence="2 3">
    <name type="scientific">Chitinimonas arctica</name>
    <dbReference type="NCBI Taxonomy" id="2594795"/>
    <lineage>
        <taxon>Bacteria</taxon>
        <taxon>Pseudomonadati</taxon>
        <taxon>Pseudomonadota</taxon>
        <taxon>Betaproteobacteria</taxon>
        <taxon>Neisseriales</taxon>
        <taxon>Chitinibacteraceae</taxon>
        <taxon>Chitinimonas</taxon>
    </lineage>
</organism>
<dbReference type="PANTHER" id="PTHR34387">
    <property type="entry name" value="SLR1258 PROTEIN"/>
    <property type="match status" value="1"/>
</dbReference>
<dbReference type="InterPro" id="IPR007497">
    <property type="entry name" value="SIMPL/DUF541"/>
</dbReference>
<gene>
    <name evidence="2" type="ORF">FNU76_03795</name>
</gene>
<dbReference type="Gene3D" id="3.30.70.2970">
    <property type="entry name" value="Protein of unknown function (DUF541), domain 2"/>
    <property type="match status" value="1"/>
</dbReference>
<dbReference type="Gene3D" id="3.30.110.170">
    <property type="entry name" value="Protein of unknown function (DUF541), domain 1"/>
    <property type="match status" value="1"/>
</dbReference>
<dbReference type="KEGG" id="cari:FNU76_03795"/>
<keyword evidence="3" id="KW-1185">Reference proteome</keyword>
<evidence type="ECO:0000256" key="1">
    <source>
        <dbReference type="SAM" id="SignalP"/>
    </source>
</evidence>